<comment type="subcellular location">
    <subcellularLocation>
        <location evidence="1">Endoplasmic reticulum membrane</location>
        <topology evidence="1">Multi-pass membrane protein</topology>
    </subcellularLocation>
</comment>
<feature type="domain" description="EXPERA" evidence="8">
    <location>
        <begin position="9"/>
        <end position="155"/>
    </location>
</feature>
<evidence type="ECO:0000313" key="9">
    <source>
        <dbReference type="EMBL" id="OCF31388.1"/>
    </source>
</evidence>
<dbReference type="PANTHER" id="PTHR31204:SF1">
    <property type="entry name" value="SIGMA INTRACELLULAR RECEPTOR 2"/>
    <property type="match status" value="1"/>
</dbReference>
<dbReference type="PROSITE" id="PS51751">
    <property type="entry name" value="EXPERA"/>
    <property type="match status" value="1"/>
</dbReference>
<proteinExistence type="inferred from homology"/>
<reference evidence="10" key="2">
    <citation type="submission" date="2013-12" db="EMBL/GenBank/DDBJ databases">
        <title>Evolution of pathogenesis and genome organization in the Tremellales.</title>
        <authorList>
            <person name="Cuomo C."/>
            <person name="Litvintseva A."/>
            <person name="Heitman J."/>
            <person name="Chen Y."/>
            <person name="Sun S."/>
            <person name="Springer D."/>
            <person name="Dromer F."/>
            <person name="Young S."/>
            <person name="Zeng Q."/>
            <person name="Chapman S."/>
            <person name="Gujja S."/>
            <person name="Saif S."/>
            <person name="Birren B."/>
        </authorList>
    </citation>
    <scope>NUCLEOTIDE SEQUENCE [LARGE SCALE GENOMIC DNA]</scope>
    <source>
        <strain evidence="10">BCC8398</strain>
    </source>
</reference>
<evidence type="ECO:0000256" key="3">
    <source>
        <dbReference type="ARBA" id="ARBA00022692"/>
    </source>
</evidence>
<keyword evidence="4 7" id="KW-0256">Endoplasmic reticulum</keyword>
<evidence type="ECO:0000259" key="8">
    <source>
        <dbReference type="PROSITE" id="PS51751"/>
    </source>
</evidence>
<evidence type="ECO:0000313" key="10">
    <source>
        <dbReference type="Proteomes" id="UP000092666"/>
    </source>
</evidence>
<evidence type="ECO:0000256" key="2">
    <source>
        <dbReference type="ARBA" id="ARBA00009096"/>
    </source>
</evidence>
<evidence type="ECO:0000256" key="6">
    <source>
        <dbReference type="ARBA" id="ARBA00023136"/>
    </source>
</evidence>
<evidence type="ECO:0000256" key="5">
    <source>
        <dbReference type="ARBA" id="ARBA00022989"/>
    </source>
</evidence>
<dbReference type="STRING" id="1296120.A0A1B9GK73"/>
<accession>A0A1B9GK73</accession>
<feature type="transmembrane region" description="Helical" evidence="7">
    <location>
        <begin position="74"/>
        <end position="95"/>
    </location>
</feature>
<evidence type="ECO:0000256" key="7">
    <source>
        <dbReference type="PIRNR" id="PIRNR031032"/>
    </source>
</evidence>
<evidence type="ECO:0000256" key="1">
    <source>
        <dbReference type="ARBA" id="ARBA00004477"/>
    </source>
</evidence>
<dbReference type="GO" id="GO:0005789">
    <property type="term" value="C:endoplasmic reticulum membrane"/>
    <property type="evidence" value="ECO:0007669"/>
    <property type="project" value="UniProtKB-SubCell"/>
</dbReference>
<dbReference type="InterPro" id="IPR033118">
    <property type="entry name" value="EXPERA"/>
</dbReference>
<keyword evidence="5 7" id="KW-1133">Transmembrane helix</keyword>
<name>A0A1B9GK73_9TREE</name>
<protein>
    <recommendedName>
        <fullName evidence="7">Efficient mitochondria targeting-associated protein 19</fullName>
    </recommendedName>
</protein>
<dbReference type="InterPro" id="IPR016964">
    <property type="entry name" value="Sigma2_recept"/>
</dbReference>
<organism evidence="9 10">
    <name type="scientific">Kwoniella heveanensis BCC8398</name>
    <dbReference type="NCBI Taxonomy" id="1296120"/>
    <lineage>
        <taxon>Eukaryota</taxon>
        <taxon>Fungi</taxon>
        <taxon>Dikarya</taxon>
        <taxon>Basidiomycota</taxon>
        <taxon>Agaricomycotina</taxon>
        <taxon>Tremellomycetes</taxon>
        <taxon>Tremellales</taxon>
        <taxon>Cryptococcaceae</taxon>
        <taxon>Kwoniella</taxon>
    </lineage>
</organism>
<dbReference type="InterPro" id="IPR051987">
    <property type="entry name" value="Sigma-2_receptor-like"/>
</dbReference>
<dbReference type="Pfam" id="PF05241">
    <property type="entry name" value="EBP"/>
    <property type="match status" value="1"/>
</dbReference>
<dbReference type="OrthoDB" id="433124at2759"/>
<keyword evidence="10" id="KW-1185">Reference proteome</keyword>
<sequence length="175" mass="19561">MSRFAGRGLDKLWFAFLALHIPISLLLDMQTLYPSSWLEGTALQRFFHWSISLARDPILGGAMSGSKEFAWLRLFLYLEGGFQVPCFAIGAWGLWRNDKRVYPLILAYGASTATTLIPCLGALLTATPKPPFTTAEYLTLLSEYIPFLLFPLGMAIDMGIKLVKIVNIAQERKSI</sequence>
<dbReference type="EMBL" id="KV700135">
    <property type="protein sequence ID" value="OCF31388.1"/>
    <property type="molecule type" value="Genomic_DNA"/>
</dbReference>
<evidence type="ECO:0000256" key="4">
    <source>
        <dbReference type="ARBA" id="ARBA00022824"/>
    </source>
</evidence>
<comment type="similarity">
    <text evidence="2">Belongs to the TMEM97/sigma-2 receptor family.</text>
</comment>
<feature type="transmembrane region" description="Helical" evidence="7">
    <location>
        <begin position="144"/>
        <end position="163"/>
    </location>
</feature>
<feature type="transmembrane region" description="Helical" evidence="7">
    <location>
        <begin position="102"/>
        <end position="124"/>
    </location>
</feature>
<feature type="transmembrane region" description="Helical" evidence="7">
    <location>
        <begin position="12"/>
        <end position="33"/>
    </location>
</feature>
<keyword evidence="6 7" id="KW-0472">Membrane</keyword>
<dbReference type="Proteomes" id="UP000092666">
    <property type="component" value="Unassembled WGS sequence"/>
</dbReference>
<keyword evidence="3 7" id="KW-0812">Transmembrane</keyword>
<reference evidence="9 10" key="1">
    <citation type="submission" date="2013-07" db="EMBL/GenBank/DDBJ databases">
        <title>The Genome Sequence of Cryptococcus heveanensis BCC8398.</title>
        <authorList>
            <consortium name="The Broad Institute Genome Sequencing Platform"/>
            <person name="Cuomo C."/>
            <person name="Litvintseva A."/>
            <person name="Chen Y."/>
            <person name="Heitman J."/>
            <person name="Sun S."/>
            <person name="Springer D."/>
            <person name="Dromer F."/>
            <person name="Young S.K."/>
            <person name="Zeng Q."/>
            <person name="Gargeya S."/>
            <person name="Fitzgerald M."/>
            <person name="Abouelleil A."/>
            <person name="Alvarado L."/>
            <person name="Berlin A.M."/>
            <person name="Chapman S.B."/>
            <person name="Dewar J."/>
            <person name="Goldberg J."/>
            <person name="Griggs A."/>
            <person name="Gujja S."/>
            <person name="Hansen M."/>
            <person name="Howarth C."/>
            <person name="Imamovic A."/>
            <person name="Larimer J."/>
            <person name="McCowan C."/>
            <person name="Murphy C."/>
            <person name="Pearson M."/>
            <person name="Priest M."/>
            <person name="Roberts A."/>
            <person name="Saif S."/>
            <person name="Shea T."/>
            <person name="Sykes S."/>
            <person name="Wortman J."/>
            <person name="Nusbaum C."/>
            <person name="Birren B."/>
        </authorList>
    </citation>
    <scope>NUCLEOTIDE SEQUENCE [LARGE SCALE GENOMIC DNA]</scope>
    <source>
        <strain evidence="9 10">BCC8398</strain>
    </source>
</reference>
<dbReference type="PANTHER" id="PTHR31204">
    <property type="entry name" value="SIGMA INTRACELLULAR RECEPTOR 2"/>
    <property type="match status" value="1"/>
</dbReference>
<dbReference type="PIRSF" id="PIRSF031032">
    <property type="entry name" value="TMP_97_prd"/>
    <property type="match status" value="1"/>
</dbReference>
<dbReference type="AlphaFoldDB" id="A0A1B9GK73"/>
<gene>
    <name evidence="9" type="ORF">I316_06993</name>
</gene>